<dbReference type="PROSITE" id="PS51257">
    <property type="entry name" value="PROKAR_LIPOPROTEIN"/>
    <property type="match status" value="1"/>
</dbReference>
<organism evidence="2 3">
    <name type="scientific">Mucilaginibacter dorajii</name>
    <dbReference type="NCBI Taxonomy" id="692994"/>
    <lineage>
        <taxon>Bacteria</taxon>
        <taxon>Pseudomonadati</taxon>
        <taxon>Bacteroidota</taxon>
        <taxon>Sphingobacteriia</taxon>
        <taxon>Sphingobacteriales</taxon>
        <taxon>Sphingobacteriaceae</taxon>
        <taxon>Mucilaginibacter</taxon>
    </lineage>
</organism>
<sequence length="163" mass="17852">MKINLYLVALTALMASCTGNISSDSNDTSDIKISPGDTQLTSAPGSPAVNMQYCFFHTDGTQAQDTTKVSMLINGDKVTGNMQWLPKEKDARKGTLTGTLNGNAIKALWTFNQEGRADTMSVEFQLRGNALAQKPYKYDTKTDKEQTNAASDYKVIYNMTNCK</sequence>
<accession>A0ABP7QQP8</accession>
<gene>
    <name evidence="2" type="ORF">GCM10022210_43810</name>
</gene>
<proteinExistence type="predicted"/>
<dbReference type="RefSeq" id="WP_259089565.1">
    <property type="nucleotide sequence ID" value="NZ_BAAAZC010000029.1"/>
</dbReference>
<keyword evidence="3" id="KW-1185">Reference proteome</keyword>
<protein>
    <submittedName>
        <fullName evidence="2">Uncharacterized protein</fullName>
    </submittedName>
</protein>
<reference evidence="3" key="1">
    <citation type="journal article" date="2019" name="Int. J. Syst. Evol. Microbiol.">
        <title>The Global Catalogue of Microorganisms (GCM) 10K type strain sequencing project: providing services to taxonomists for standard genome sequencing and annotation.</title>
        <authorList>
            <consortium name="The Broad Institute Genomics Platform"/>
            <consortium name="The Broad Institute Genome Sequencing Center for Infectious Disease"/>
            <person name="Wu L."/>
            <person name="Ma J."/>
        </authorList>
    </citation>
    <scope>NUCLEOTIDE SEQUENCE [LARGE SCALE GENOMIC DNA]</scope>
    <source>
        <strain evidence="3">JCM 16601</strain>
    </source>
</reference>
<dbReference type="EMBL" id="BAAAZC010000029">
    <property type="protein sequence ID" value="GAA3986578.1"/>
    <property type="molecule type" value="Genomic_DNA"/>
</dbReference>
<feature type="signal peptide" evidence="1">
    <location>
        <begin position="1"/>
        <end position="22"/>
    </location>
</feature>
<keyword evidence="1" id="KW-0732">Signal</keyword>
<evidence type="ECO:0000313" key="2">
    <source>
        <dbReference type="EMBL" id="GAA3986578.1"/>
    </source>
</evidence>
<dbReference type="Proteomes" id="UP001500742">
    <property type="component" value="Unassembled WGS sequence"/>
</dbReference>
<comment type="caution">
    <text evidence="2">The sequence shown here is derived from an EMBL/GenBank/DDBJ whole genome shotgun (WGS) entry which is preliminary data.</text>
</comment>
<evidence type="ECO:0000313" key="3">
    <source>
        <dbReference type="Proteomes" id="UP001500742"/>
    </source>
</evidence>
<evidence type="ECO:0000256" key="1">
    <source>
        <dbReference type="SAM" id="SignalP"/>
    </source>
</evidence>
<feature type="chain" id="PRO_5046690450" evidence="1">
    <location>
        <begin position="23"/>
        <end position="163"/>
    </location>
</feature>
<name>A0ABP7QQP8_9SPHI</name>